<reference evidence="3 4" key="1">
    <citation type="submission" date="2018-07" db="EMBL/GenBank/DDBJ databases">
        <title>Diversity of Mesorhizobium strains in Brazil.</title>
        <authorList>
            <person name="Helene L.C.F."/>
            <person name="Dall'Agnol R."/>
            <person name="Delamuta J.R.M."/>
            <person name="Hungria M."/>
        </authorList>
    </citation>
    <scope>NUCLEOTIDE SEQUENCE [LARGE SCALE GENOMIC DNA]</scope>
    <source>
        <strain evidence="3 4">AC99b</strain>
    </source>
</reference>
<feature type="region of interest" description="Disordered" evidence="2">
    <location>
        <begin position="210"/>
        <end position="270"/>
    </location>
</feature>
<gene>
    <name evidence="3" type="ORF">DPM33_15085</name>
</gene>
<dbReference type="InterPro" id="IPR013321">
    <property type="entry name" value="Arc_rbn_hlx_hlx"/>
</dbReference>
<keyword evidence="1" id="KW-0175">Coiled coil</keyword>
<proteinExistence type="predicted"/>
<accession>A0A330HQI7</accession>
<dbReference type="OrthoDB" id="8347782at2"/>
<evidence type="ECO:0000313" key="3">
    <source>
        <dbReference type="EMBL" id="RAZ90150.1"/>
    </source>
</evidence>
<dbReference type="RefSeq" id="WP_112098223.1">
    <property type="nucleotide sequence ID" value="NZ_QMBP01000006.1"/>
</dbReference>
<organism evidence="3 4">
    <name type="scientific">Mesorhizobium hawassense</name>
    <dbReference type="NCBI Taxonomy" id="1209954"/>
    <lineage>
        <taxon>Bacteria</taxon>
        <taxon>Pseudomonadati</taxon>
        <taxon>Pseudomonadota</taxon>
        <taxon>Alphaproteobacteria</taxon>
        <taxon>Hyphomicrobiales</taxon>
        <taxon>Phyllobacteriaceae</taxon>
        <taxon>Mesorhizobium</taxon>
    </lineage>
</organism>
<keyword evidence="4" id="KW-1185">Reference proteome</keyword>
<dbReference type="EMBL" id="QMBP01000006">
    <property type="protein sequence ID" value="RAZ90150.1"/>
    <property type="molecule type" value="Genomic_DNA"/>
</dbReference>
<sequence length="270" mass="29864">MKARRQVNKDGSEQVMLGKVILKEKPVRKRARRVEWKASPALMRLREVEKLIKARHGGMVPETDDADVYIRAAAFSCTGQDMRAWCKRWAPWAPADLVTRISAAAAKRRHMMSANGVAGLLMVTMAERTRLKLNTIGACDLTLEERKRLTKERKNERDRLRIEEKRRTAGKVDRASYLASHSLSRLKPWEAENMSRATWYRLRETSPSRVEDILPSGDTPVSQVPPVPVISSKRPSTGKAGRGGLGTQSPTGCQGAAPLGSGDKAIGAAA</sequence>
<feature type="coiled-coil region" evidence="1">
    <location>
        <begin position="139"/>
        <end position="166"/>
    </location>
</feature>
<dbReference type="Gene3D" id="1.10.1220.10">
    <property type="entry name" value="Met repressor-like"/>
    <property type="match status" value="1"/>
</dbReference>
<name>A0A330HQI7_9HYPH</name>
<evidence type="ECO:0000313" key="4">
    <source>
        <dbReference type="Proteomes" id="UP000251558"/>
    </source>
</evidence>
<evidence type="ECO:0000256" key="1">
    <source>
        <dbReference type="SAM" id="Coils"/>
    </source>
</evidence>
<dbReference type="AlphaFoldDB" id="A0A330HQI7"/>
<dbReference type="Proteomes" id="UP000251558">
    <property type="component" value="Unassembled WGS sequence"/>
</dbReference>
<protein>
    <submittedName>
        <fullName evidence="3">Uncharacterized protein</fullName>
    </submittedName>
</protein>
<evidence type="ECO:0000256" key="2">
    <source>
        <dbReference type="SAM" id="MobiDB-lite"/>
    </source>
</evidence>
<comment type="caution">
    <text evidence="3">The sequence shown here is derived from an EMBL/GenBank/DDBJ whole genome shotgun (WGS) entry which is preliminary data.</text>
</comment>
<dbReference type="GO" id="GO:0006355">
    <property type="term" value="P:regulation of DNA-templated transcription"/>
    <property type="evidence" value="ECO:0007669"/>
    <property type="project" value="InterPro"/>
</dbReference>